<evidence type="ECO:0000313" key="1">
    <source>
        <dbReference type="EMBL" id="JAH27901.1"/>
    </source>
</evidence>
<dbReference type="EMBL" id="GBXM01080676">
    <property type="protein sequence ID" value="JAH27901.1"/>
    <property type="molecule type" value="Transcribed_RNA"/>
</dbReference>
<reference evidence="1" key="2">
    <citation type="journal article" date="2015" name="Fish Shellfish Immunol.">
        <title>Early steps in the European eel (Anguilla anguilla)-Vibrio vulnificus interaction in the gills: Role of the RtxA13 toxin.</title>
        <authorList>
            <person name="Callol A."/>
            <person name="Pajuelo D."/>
            <person name="Ebbesson L."/>
            <person name="Teles M."/>
            <person name="MacKenzie S."/>
            <person name="Amaro C."/>
        </authorList>
    </citation>
    <scope>NUCLEOTIDE SEQUENCE</scope>
</reference>
<dbReference type="AlphaFoldDB" id="A0A0E9RFJ0"/>
<accession>A0A0E9RFJ0</accession>
<organism evidence="1">
    <name type="scientific">Anguilla anguilla</name>
    <name type="common">European freshwater eel</name>
    <name type="synonym">Muraena anguilla</name>
    <dbReference type="NCBI Taxonomy" id="7936"/>
    <lineage>
        <taxon>Eukaryota</taxon>
        <taxon>Metazoa</taxon>
        <taxon>Chordata</taxon>
        <taxon>Craniata</taxon>
        <taxon>Vertebrata</taxon>
        <taxon>Euteleostomi</taxon>
        <taxon>Actinopterygii</taxon>
        <taxon>Neopterygii</taxon>
        <taxon>Teleostei</taxon>
        <taxon>Anguilliformes</taxon>
        <taxon>Anguillidae</taxon>
        <taxon>Anguilla</taxon>
    </lineage>
</organism>
<protein>
    <submittedName>
        <fullName evidence="1">Uncharacterized protein</fullName>
    </submittedName>
</protein>
<sequence length="19" mass="2079">MLMNLGAVGTPVLVLHEQR</sequence>
<name>A0A0E9RFJ0_ANGAN</name>
<reference evidence="1" key="1">
    <citation type="submission" date="2014-11" db="EMBL/GenBank/DDBJ databases">
        <authorList>
            <person name="Amaro Gonzalez C."/>
        </authorList>
    </citation>
    <scope>NUCLEOTIDE SEQUENCE</scope>
</reference>
<proteinExistence type="predicted"/>